<gene>
    <name evidence="3" type="ORF">CBR_g32415</name>
</gene>
<reference evidence="3 4" key="1">
    <citation type="journal article" date="2018" name="Cell">
        <title>The Chara Genome: Secondary Complexity and Implications for Plant Terrestrialization.</title>
        <authorList>
            <person name="Nishiyama T."/>
            <person name="Sakayama H."/>
            <person name="Vries J.D."/>
            <person name="Buschmann H."/>
            <person name="Saint-Marcoux D."/>
            <person name="Ullrich K.K."/>
            <person name="Haas F.B."/>
            <person name="Vanderstraeten L."/>
            <person name="Becker D."/>
            <person name="Lang D."/>
            <person name="Vosolsobe S."/>
            <person name="Rombauts S."/>
            <person name="Wilhelmsson P.K.I."/>
            <person name="Janitza P."/>
            <person name="Kern R."/>
            <person name="Heyl A."/>
            <person name="Rumpler F."/>
            <person name="Villalobos L.I.A.C."/>
            <person name="Clay J.M."/>
            <person name="Skokan R."/>
            <person name="Toyoda A."/>
            <person name="Suzuki Y."/>
            <person name="Kagoshima H."/>
            <person name="Schijlen E."/>
            <person name="Tajeshwar N."/>
            <person name="Catarino B."/>
            <person name="Hetherington A.J."/>
            <person name="Saltykova A."/>
            <person name="Bonnot C."/>
            <person name="Breuninger H."/>
            <person name="Symeonidi A."/>
            <person name="Radhakrishnan G.V."/>
            <person name="Van Nieuwerburgh F."/>
            <person name="Deforce D."/>
            <person name="Chang C."/>
            <person name="Karol K.G."/>
            <person name="Hedrich R."/>
            <person name="Ulvskov P."/>
            <person name="Glockner G."/>
            <person name="Delwiche C.F."/>
            <person name="Petrasek J."/>
            <person name="Van de Peer Y."/>
            <person name="Friml J."/>
            <person name="Beilby M."/>
            <person name="Dolan L."/>
            <person name="Kohara Y."/>
            <person name="Sugano S."/>
            <person name="Fujiyama A."/>
            <person name="Delaux P.-M."/>
            <person name="Quint M."/>
            <person name="TheiBen G."/>
            <person name="Hagemann M."/>
            <person name="Harholt J."/>
            <person name="Dunand C."/>
            <person name="Zachgo S."/>
            <person name="Langdale J."/>
            <person name="Maumus F."/>
            <person name="Straeten D.V.D."/>
            <person name="Gould S.B."/>
            <person name="Rensing S.A."/>
        </authorList>
    </citation>
    <scope>NUCLEOTIDE SEQUENCE [LARGE SCALE GENOMIC DNA]</scope>
    <source>
        <strain evidence="3 4">S276</strain>
    </source>
</reference>
<evidence type="ECO:0000256" key="1">
    <source>
        <dbReference type="SAM" id="MobiDB-lite"/>
    </source>
</evidence>
<dbReference type="STRING" id="69332.A0A388JYD2"/>
<feature type="region of interest" description="Disordered" evidence="1">
    <location>
        <begin position="176"/>
        <end position="199"/>
    </location>
</feature>
<feature type="domain" description="Fe/B12 periplasmic-binding" evidence="2">
    <location>
        <begin position="354"/>
        <end position="644"/>
    </location>
</feature>
<sequence>MFVDVSKFRVAGVKAAAVAAASAAAVADAGPVAAAAAGAAAAEAVTAALGLPKGIALYAGGGGMNSQPVVSEIEGFNKHENRGNGIISPPPPFVEELKEDHRRLMQTPWSEKGRAPGTMDVSSSMVSSYPWDWVKNEHVGTLTRPELDNWNNRGRPERLRNGVVGAAAGSLMHSASDNWDMSTISGEEQRNNEWRSRSDSNYVRRRERNVSRCSSGTWSDYGRDQELALREDDGSRNRGNGTDSSYEEMGSPERNRQREREERAVMTEEQCVRNVYRSTSLDSNGHIGSRDMDFSEHVREREAGDDDETETLSSWDFGDGESPIMHGAAEGRGGLGSAGSRQMSQDAPVRYPSQIVSLLPSATEILMELGVGDRLVGVSDLCDYPADVSSDRHIVSRSKIDTSVMSSKEVEEAMKNIMAKKESFFELDVEWLESQQPDLILTQDSCARCDVTDGNVGWALKKSKLSSDVVKVVVLNPRTLSEVLNSILEIGDAVGTQVAARSLVDRLRSRMRAIARMVAGEKRVRVLSLEGLYPLVVGGHWLPEMKTLAGGIDGLQEPGAPAERLQWERVIAYAPEVIVICPCSSSLQRTLGELELIASLKYFWSIPAVESGRVFVCDHVYFSRPGPRLMDGIEIMARLLHPSKIHRKAPANTVLKLSLAPGQRCKPEELHLYFKPYH</sequence>
<evidence type="ECO:0000313" key="4">
    <source>
        <dbReference type="Proteomes" id="UP000265515"/>
    </source>
</evidence>
<feature type="compositionally biased region" description="Polar residues" evidence="1">
    <location>
        <begin position="176"/>
        <end position="186"/>
    </location>
</feature>
<comment type="caution">
    <text evidence="3">The sequence shown here is derived from an EMBL/GenBank/DDBJ whole genome shotgun (WGS) entry which is preliminary data.</text>
</comment>
<dbReference type="AlphaFoldDB" id="A0A388JYD2"/>
<dbReference type="PANTHER" id="PTHR42860:SF1">
    <property type="entry name" value="VITAMIN B12-BINDING PROTEIN"/>
    <property type="match status" value="1"/>
</dbReference>
<feature type="region of interest" description="Disordered" evidence="1">
    <location>
        <begin position="224"/>
        <end position="267"/>
    </location>
</feature>
<feature type="compositionally biased region" description="Basic and acidic residues" evidence="1">
    <location>
        <begin position="288"/>
        <end position="302"/>
    </location>
</feature>
<evidence type="ECO:0000313" key="3">
    <source>
        <dbReference type="EMBL" id="GBG62831.1"/>
    </source>
</evidence>
<feature type="compositionally biased region" description="Basic and acidic residues" evidence="1">
    <location>
        <begin position="251"/>
        <end position="266"/>
    </location>
</feature>
<dbReference type="InterPro" id="IPR002491">
    <property type="entry name" value="ABC_transptr_periplasmic_BD"/>
</dbReference>
<proteinExistence type="predicted"/>
<dbReference type="Proteomes" id="UP000265515">
    <property type="component" value="Unassembled WGS sequence"/>
</dbReference>
<dbReference type="Gramene" id="GBG62831">
    <property type="protein sequence ID" value="GBG62831"/>
    <property type="gene ID" value="CBR_g32415"/>
</dbReference>
<dbReference type="PANTHER" id="PTHR42860">
    <property type="entry name" value="VITAMIN B12-BINDING PROTEIN"/>
    <property type="match status" value="1"/>
</dbReference>
<dbReference type="Pfam" id="PF01497">
    <property type="entry name" value="Peripla_BP_2"/>
    <property type="match status" value="1"/>
</dbReference>
<dbReference type="SUPFAM" id="SSF53807">
    <property type="entry name" value="Helical backbone' metal receptor"/>
    <property type="match status" value="1"/>
</dbReference>
<dbReference type="Gene3D" id="3.40.50.1980">
    <property type="entry name" value="Nitrogenase molybdenum iron protein domain"/>
    <property type="match status" value="2"/>
</dbReference>
<feature type="region of interest" description="Disordered" evidence="1">
    <location>
        <begin position="280"/>
        <end position="344"/>
    </location>
</feature>
<name>A0A388JYD2_CHABU</name>
<feature type="compositionally biased region" description="Basic and acidic residues" evidence="1">
    <location>
        <begin position="187"/>
        <end position="199"/>
    </location>
</feature>
<accession>A0A388JYD2</accession>
<dbReference type="OrthoDB" id="2011960at2759"/>
<evidence type="ECO:0000259" key="2">
    <source>
        <dbReference type="PROSITE" id="PS50983"/>
    </source>
</evidence>
<keyword evidence="4" id="KW-1185">Reference proteome</keyword>
<protein>
    <recommendedName>
        <fullName evidence="2">Fe/B12 periplasmic-binding domain-containing protein</fullName>
    </recommendedName>
</protein>
<organism evidence="3 4">
    <name type="scientific">Chara braunii</name>
    <name type="common">Braun's stonewort</name>
    <dbReference type="NCBI Taxonomy" id="69332"/>
    <lineage>
        <taxon>Eukaryota</taxon>
        <taxon>Viridiplantae</taxon>
        <taxon>Streptophyta</taxon>
        <taxon>Charophyceae</taxon>
        <taxon>Charales</taxon>
        <taxon>Characeae</taxon>
        <taxon>Chara</taxon>
    </lineage>
</organism>
<feature type="compositionally biased region" description="Basic and acidic residues" evidence="1">
    <location>
        <begin position="224"/>
        <end position="236"/>
    </location>
</feature>
<dbReference type="PROSITE" id="PS50983">
    <property type="entry name" value="FE_B12_PBP"/>
    <property type="match status" value="1"/>
</dbReference>
<dbReference type="InterPro" id="IPR051030">
    <property type="entry name" value="Vitamin_B12-ABC_binding"/>
</dbReference>
<dbReference type="EMBL" id="BFEA01000032">
    <property type="protein sequence ID" value="GBG62831.1"/>
    <property type="molecule type" value="Genomic_DNA"/>
</dbReference>